<sequence>MKLAVLLTAYLFSIVFGTYLSDSKNNFVDRLRQRLELNRLVRNLEELENYEVLKETLKKKTYGAGLRTQYFGLKEGENVCHRVILLGKLFGRSSCWTSIKRCRCGCDSLDTGAFEKRGYYSDLCPDLIEISSKRDKKDVCIDGDKRCWCYCQSIL</sequence>
<feature type="coiled-coil region" evidence="1">
    <location>
        <begin position="30"/>
        <end position="60"/>
    </location>
</feature>
<keyword evidence="4" id="KW-1185">Reference proteome</keyword>
<evidence type="ECO:0000256" key="2">
    <source>
        <dbReference type="SAM" id="SignalP"/>
    </source>
</evidence>
<gene>
    <name evidence="3" type="ORF">DGYR_LOCUS4118</name>
</gene>
<feature type="chain" id="PRO_5029896805" evidence="2">
    <location>
        <begin position="18"/>
        <end position="155"/>
    </location>
</feature>
<name>A0A7I8VI60_9ANNE</name>
<keyword evidence="1" id="KW-0175">Coiled coil</keyword>
<comment type="caution">
    <text evidence="3">The sequence shown here is derived from an EMBL/GenBank/DDBJ whole genome shotgun (WGS) entry which is preliminary data.</text>
</comment>
<feature type="signal peptide" evidence="2">
    <location>
        <begin position="1"/>
        <end position="17"/>
    </location>
</feature>
<reference evidence="3 4" key="1">
    <citation type="submission" date="2020-08" db="EMBL/GenBank/DDBJ databases">
        <authorList>
            <person name="Hejnol A."/>
        </authorList>
    </citation>
    <scope>NUCLEOTIDE SEQUENCE [LARGE SCALE GENOMIC DNA]</scope>
</reference>
<protein>
    <submittedName>
        <fullName evidence="3">DgyrCDS4346</fullName>
    </submittedName>
</protein>
<dbReference type="Proteomes" id="UP000549394">
    <property type="component" value="Unassembled WGS sequence"/>
</dbReference>
<dbReference type="AlphaFoldDB" id="A0A7I8VI60"/>
<accession>A0A7I8VI60</accession>
<organism evidence="3 4">
    <name type="scientific">Dimorphilus gyrociliatus</name>
    <dbReference type="NCBI Taxonomy" id="2664684"/>
    <lineage>
        <taxon>Eukaryota</taxon>
        <taxon>Metazoa</taxon>
        <taxon>Spiralia</taxon>
        <taxon>Lophotrochozoa</taxon>
        <taxon>Annelida</taxon>
        <taxon>Polychaeta</taxon>
        <taxon>Polychaeta incertae sedis</taxon>
        <taxon>Dinophilidae</taxon>
        <taxon>Dimorphilus</taxon>
    </lineage>
</organism>
<proteinExistence type="predicted"/>
<evidence type="ECO:0000313" key="4">
    <source>
        <dbReference type="Proteomes" id="UP000549394"/>
    </source>
</evidence>
<dbReference type="EMBL" id="CAJFCJ010000006">
    <property type="protein sequence ID" value="CAD5115367.1"/>
    <property type="molecule type" value="Genomic_DNA"/>
</dbReference>
<evidence type="ECO:0000313" key="3">
    <source>
        <dbReference type="EMBL" id="CAD5115367.1"/>
    </source>
</evidence>
<keyword evidence="2" id="KW-0732">Signal</keyword>
<evidence type="ECO:0000256" key="1">
    <source>
        <dbReference type="SAM" id="Coils"/>
    </source>
</evidence>